<reference evidence="2 3" key="1">
    <citation type="submission" date="2024-09" db="EMBL/GenBank/DDBJ databases">
        <title>Itraconazole resistance in Madurella fahalii resulting from another homologue of gene encoding cytochrome P450 14-alpha sterol demethylase (CYP51).</title>
        <authorList>
            <person name="Yoshioka I."/>
            <person name="Fahal A.H."/>
            <person name="Kaneko S."/>
            <person name="Yaguchi T."/>
        </authorList>
    </citation>
    <scope>NUCLEOTIDE SEQUENCE [LARGE SCALE GENOMIC DNA]</scope>
    <source>
        <strain evidence="2 3">IFM 68171</strain>
    </source>
</reference>
<dbReference type="RefSeq" id="XP_070918732.1">
    <property type="nucleotide sequence ID" value="XM_071062631.1"/>
</dbReference>
<dbReference type="PANTHER" id="PTHR24148">
    <property type="entry name" value="ANKYRIN REPEAT DOMAIN-CONTAINING PROTEIN 39 HOMOLOG-RELATED"/>
    <property type="match status" value="1"/>
</dbReference>
<gene>
    <name evidence="2" type="ORF">MFIFM68171_07211</name>
</gene>
<evidence type="ECO:0000313" key="2">
    <source>
        <dbReference type="EMBL" id="GAB1317001.1"/>
    </source>
</evidence>
<dbReference type="EMBL" id="BAAFSV010000004">
    <property type="protein sequence ID" value="GAB1317001.1"/>
    <property type="molecule type" value="Genomic_DNA"/>
</dbReference>
<proteinExistence type="predicted"/>
<dbReference type="Proteomes" id="UP001628179">
    <property type="component" value="Unassembled WGS sequence"/>
</dbReference>
<dbReference type="GeneID" id="98177954"/>
<dbReference type="InterPro" id="IPR010730">
    <property type="entry name" value="HET"/>
</dbReference>
<feature type="domain" description="Heterokaryon incompatibility" evidence="1">
    <location>
        <begin position="158"/>
        <end position="287"/>
    </location>
</feature>
<evidence type="ECO:0000313" key="3">
    <source>
        <dbReference type="Proteomes" id="UP001628179"/>
    </source>
</evidence>
<evidence type="ECO:0000259" key="1">
    <source>
        <dbReference type="Pfam" id="PF06985"/>
    </source>
</evidence>
<comment type="caution">
    <text evidence="2">The sequence shown here is derived from an EMBL/GenBank/DDBJ whole genome shotgun (WGS) entry which is preliminary data.</text>
</comment>
<sequence length="760" mass="85532">MKRQRSISNPNPRRPGRLPYVYTPLSSPRHIRLIRLAHYDPLLSQAYITLTEHPIDAVANHFTALSYTWGSAIESFAQAPSPLSPLPNPSNIQLLILPGASFETFRRRDDLAAEGALLDTYTTDVRYLDTAGNLSDFFRSYLAGFPERHLRSRRNSFAQVAHLWIDAVCIDQDNPPEKATQIPLMGEIYSRAGRVLAWLGADESRLPVFEWWHGAVYPRLKSVLEDGGAEGLRKLREANFTNSGFWKEEFGMGVDEVPGGSWLEALAAYWAFYRSRRYFNRAWIVQEAVVARRFELVCGMKGSELNWEDLTGFASLLGNVGWLDSLDALAGELLADEYTSEMARGFGIMDIYGLQEHHREERYKDGGWATHWWAALSSVRRRDCFVKQDKVFATVGILQQALPPGTPIPFPVDASATPEEVYTNAASALLLYWPELTLLSFVELPLYRTFKNLPSWVPDLTTARFPWALGIFSSQFKAFPPLSSADPPPRTINRQTRHLRLRGFKLDTITTVTEYAPPLNIGLVHTALKFLASMPTTYPHMFKATTPGGEGGQRREAALVHTLTCHETSNLNRGNAEETGRLTVSFRDWLLVGLGQIFAGCLMQPEDADYSPTWVSECQQRVKEIEGIITSMPPRVLIPGVDELRAHAEAVVKAKKGKGEWPKCVVSPQEFKNQVGRVMLYRCLFQTREQWIGVCSEICKAGDEVWLLEGGAVPYVLRRMDEAEGGEKFQFFGECYVHGAMNGELMGEDVEGRLQEVVIM</sequence>
<dbReference type="Pfam" id="PF26639">
    <property type="entry name" value="Het-6_barrel"/>
    <property type="match status" value="1"/>
</dbReference>
<organism evidence="2 3">
    <name type="scientific">Madurella fahalii</name>
    <dbReference type="NCBI Taxonomy" id="1157608"/>
    <lineage>
        <taxon>Eukaryota</taxon>
        <taxon>Fungi</taxon>
        <taxon>Dikarya</taxon>
        <taxon>Ascomycota</taxon>
        <taxon>Pezizomycotina</taxon>
        <taxon>Sordariomycetes</taxon>
        <taxon>Sordariomycetidae</taxon>
        <taxon>Sordariales</taxon>
        <taxon>Sordariales incertae sedis</taxon>
        <taxon>Madurella</taxon>
    </lineage>
</organism>
<protein>
    <submittedName>
        <fullName evidence="2">Heterokaryon incompatibility domain-containing protein</fullName>
    </submittedName>
</protein>
<accession>A0ABQ0GGV9</accession>
<name>A0ABQ0GGV9_9PEZI</name>
<dbReference type="InterPro" id="IPR052895">
    <property type="entry name" value="HetReg/Transcr_Mod"/>
</dbReference>
<dbReference type="PANTHER" id="PTHR24148:SF73">
    <property type="entry name" value="HET DOMAIN PROTEIN (AFU_ORTHOLOGUE AFUA_8G01020)"/>
    <property type="match status" value="1"/>
</dbReference>
<dbReference type="Pfam" id="PF06985">
    <property type="entry name" value="HET"/>
    <property type="match status" value="1"/>
</dbReference>
<keyword evidence="3" id="KW-1185">Reference proteome</keyword>